<evidence type="ECO:0000256" key="1">
    <source>
        <dbReference type="SAM" id="MobiDB-lite"/>
    </source>
</evidence>
<sequence length="103" mass="12130">MNNQQNHSFASPTQQEQAPSKGTQPIESNQVVSQNEFENNDDQFDFYYYDHYGRTPEQQRAHERWINDQRRSAEEGKFDVDVSQQLKEAETQGDDTTENDRVE</sequence>
<reference evidence="2" key="1">
    <citation type="journal article" date="2022" name="Int. J. Mol. Sci.">
        <title>Phenotypic and genotypic virulence characterisation of Staphylococcus pettenkoferi strains isolated from human bloodstream and diabetic foot infections.</title>
        <authorList>
            <person name="Magnan C."/>
        </authorList>
    </citation>
    <scope>NUCLEOTIDE SEQUENCE</scope>
    <source>
        <strain evidence="2">NSP020P</strain>
    </source>
</reference>
<organism evidence="2 3">
    <name type="scientific">Staphylococcus pettenkoferi</name>
    <dbReference type="NCBI Taxonomy" id="170573"/>
    <lineage>
        <taxon>Bacteria</taxon>
        <taxon>Bacillati</taxon>
        <taxon>Bacillota</taxon>
        <taxon>Bacilli</taxon>
        <taxon>Bacillales</taxon>
        <taxon>Staphylococcaceae</taxon>
        <taxon>Staphylococcus</taxon>
    </lineage>
</organism>
<proteinExistence type="predicted"/>
<dbReference type="Proteomes" id="UP001081438">
    <property type="component" value="Unassembled WGS sequence"/>
</dbReference>
<evidence type="ECO:0000313" key="3">
    <source>
        <dbReference type="Proteomes" id="UP001081438"/>
    </source>
</evidence>
<protein>
    <submittedName>
        <fullName evidence="2">Uncharacterized protein</fullName>
    </submittedName>
</protein>
<dbReference type="AlphaFoldDB" id="A0A9Q4H5J2"/>
<accession>A0A9Q4H5J2</accession>
<feature type="region of interest" description="Disordered" evidence="1">
    <location>
        <begin position="1"/>
        <end position="103"/>
    </location>
</feature>
<comment type="caution">
    <text evidence="2">The sequence shown here is derived from an EMBL/GenBank/DDBJ whole genome shotgun (WGS) entry which is preliminary data.</text>
</comment>
<gene>
    <name evidence="2" type="ORF">NW112_11320</name>
</gene>
<feature type="compositionally biased region" description="Basic and acidic residues" evidence="1">
    <location>
        <begin position="51"/>
        <end position="80"/>
    </location>
</feature>
<name>A0A9Q4H5J2_9STAP</name>
<feature type="compositionally biased region" description="Polar residues" evidence="1">
    <location>
        <begin position="1"/>
        <end position="33"/>
    </location>
</feature>
<dbReference type="RefSeq" id="WP_268210012.1">
    <property type="nucleotide sequence ID" value="NZ_JANSKK010000007.1"/>
</dbReference>
<evidence type="ECO:0000313" key="2">
    <source>
        <dbReference type="EMBL" id="MCY1595796.1"/>
    </source>
</evidence>
<dbReference type="EMBL" id="JANSKX010000042">
    <property type="protein sequence ID" value="MCY1595796.1"/>
    <property type="molecule type" value="Genomic_DNA"/>
</dbReference>